<dbReference type="RefSeq" id="WP_307355723.1">
    <property type="nucleotide sequence ID" value="NZ_BAAACJ010000001.1"/>
</dbReference>
<keyword evidence="1" id="KW-0812">Transmembrane</keyword>
<comment type="caution">
    <text evidence="2">The sequence shown here is derived from an EMBL/GenBank/DDBJ whole genome shotgun (WGS) entry which is preliminary data.</text>
</comment>
<evidence type="ECO:0000313" key="3">
    <source>
        <dbReference type="Proteomes" id="UP001224418"/>
    </source>
</evidence>
<gene>
    <name evidence="2" type="ORF">QOZ93_001515</name>
</gene>
<reference evidence="2 3" key="1">
    <citation type="submission" date="2023-07" db="EMBL/GenBank/DDBJ databases">
        <title>Genomic Encyclopedia of Type Strains, Phase IV (KMG-IV): sequencing the most valuable type-strain genomes for metagenomic binning, comparative biology and taxonomic classification.</title>
        <authorList>
            <person name="Goeker M."/>
        </authorList>
    </citation>
    <scope>NUCLEOTIDE SEQUENCE [LARGE SCALE GENOMIC DNA]</scope>
    <source>
        <strain evidence="2 3">DSM 1400</strain>
    </source>
</reference>
<dbReference type="EMBL" id="JAUSWN010000011">
    <property type="protein sequence ID" value="MDQ0479773.1"/>
    <property type="molecule type" value="Genomic_DNA"/>
</dbReference>
<evidence type="ECO:0000256" key="1">
    <source>
        <dbReference type="SAM" id="Phobius"/>
    </source>
</evidence>
<accession>A0ABU0JRS5</accession>
<dbReference type="Proteomes" id="UP001224418">
    <property type="component" value="Unassembled WGS sequence"/>
</dbReference>
<keyword evidence="1" id="KW-1133">Transmembrane helix</keyword>
<proteinExistence type="predicted"/>
<sequence length="271" mass="31620">MKKKIIIGVLVIIIIAIIGFMISMKDYFALTEYTDYIVEANDEIINKNYDEALKYANKAQKLRDCQEVADLKKSIDNAKHYDYNNFIDEMNKKNYSLAKVYFDKLENKTEKEKAIKLVNDTVNNSYKEIDKLIKENKIKQAKELISNTLSFNYDDTRLLNLQKQCIKLENKNYVENVKEKNVVEQNNYKPQLITNSDNLKIWKVYLLAGKSYIFKINVSNGEDSNVIVHLGEKLLINEIGKGNFAGEVSVLEDGWYRLKIETNMGYSWKFE</sequence>
<organism evidence="2 3">
    <name type="scientific">Hathewaya limosa</name>
    <name type="common">Clostridium limosum</name>
    <dbReference type="NCBI Taxonomy" id="1536"/>
    <lineage>
        <taxon>Bacteria</taxon>
        <taxon>Bacillati</taxon>
        <taxon>Bacillota</taxon>
        <taxon>Clostridia</taxon>
        <taxon>Eubacteriales</taxon>
        <taxon>Clostridiaceae</taxon>
        <taxon>Hathewaya</taxon>
    </lineage>
</organism>
<feature type="transmembrane region" description="Helical" evidence="1">
    <location>
        <begin position="5"/>
        <end position="24"/>
    </location>
</feature>
<keyword evidence="1" id="KW-0472">Membrane</keyword>
<name>A0ABU0JRS5_HATLI</name>
<keyword evidence="3" id="KW-1185">Reference proteome</keyword>
<protein>
    <recommendedName>
        <fullName evidence="4">Lipoprotein</fullName>
    </recommendedName>
</protein>
<evidence type="ECO:0008006" key="4">
    <source>
        <dbReference type="Google" id="ProtNLM"/>
    </source>
</evidence>
<evidence type="ECO:0000313" key="2">
    <source>
        <dbReference type="EMBL" id="MDQ0479773.1"/>
    </source>
</evidence>